<accession>G0V076</accession>
<dbReference type="AlphaFoldDB" id="G0V076"/>
<protein>
    <submittedName>
        <fullName evidence="1">Uncharacterized protein</fullName>
    </submittedName>
</protein>
<evidence type="ECO:0000313" key="1">
    <source>
        <dbReference type="EMBL" id="CCC95046.1"/>
    </source>
</evidence>
<name>G0V076_TRYCI</name>
<reference evidence="1" key="1">
    <citation type="journal article" date="2012" name="Proc. Natl. Acad. Sci. U.S.A.">
        <title>Antigenic diversity is generated by distinct evolutionary mechanisms in African trypanosome species.</title>
        <authorList>
            <person name="Jackson A.P."/>
            <person name="Berry A."/>
            <person name="Aslett M."/>
            <person name="Allison H.C."/>
            <person name="Burton P."/>
            <person name="Vavrova-Anderson J."/>
            <person name="Brown R."/>
            <person name="Browne H."/>
            <person name="Corton N."/>
            <person name="Hauser H."/>
            <person name="Gamble J."/>
            <person name="Gilderthorp R."/>
            <person name="Marcello L."/>
            <person name="McQuillan J."/>
            <person name="Otto T.D."/>
            <person name="Quail M.A."/>
            <person name="Sanders M.J."/>
            <person name="van Tonder A."/>
            <person name="Ginger M.L."/>
            <person name="Field M.C."/>
            <person name="Barry J.D."/>
            <person name="Hertz-Fowler C."/>
            <person name="Berriman M."/>
        </authorList>
    </citation>
    <scope>NUCLEOTIDE SEQUENCE</scope>
    <source>
        <strain evidence="1">IL3000</strain>
    </source>
</reference>
<dbReference type="EMBL" id="HE575324">
    <property type="protein sequence ID" value="CCC95046.1"/>
    <property type="molecule type" value="Genomic_DNA"/>
</dbReference>
<sequence>MGPLPSPSASNPNTFASYIGDIESSALESLLAPTIVNTLPHMAPFYISSPLPFTFPHYTSGAATVPRPLVVLLPGWLPLPQRYQHVPNVRLAYDCGDIL</sequence>
<proteinExistence type="predicted"/>
<gene>
    <name evidence="1" type="ORF">TCIL3000_11_4510</name>
</gene>
<organism evidence="1">
    <name type="scientific">Trypanosoma congolense (strain IL3000)</name>
    <dbReference type="NCBI Taxonomy" id="1068625"/>
    <lineage>
        <taxon>Eukaryota</taxon>
        <taxon>Discoba</taxon>
        <taxon>Euglenozoa</taxon>
        <taxon>Kinetoplastea</taxon>
        <taxon>Metakinetoplastina</taxon>
        <taxon>Trypanosomatida</taxon>
        <taxon>Trypanosomatidae</taxon>
        <taxon>Trypanosoma</taxon>
        <taxon>Nannomonas</taxon>
    </lineage>
</organism>